<comment type="caution">
    <text evidence="6">The sequence shown here is derived from an EMBL/GenBank/DDBJ whole genome shotgun (WGS) entry which is preliminary data.</text>
</comment>
<protein>
    <submittedName>
        <fullName evidence="6">2-dehydro-3-deoxygluconokinase</fullName>
    </submittedName>
</protein>
<dbReference type="Pfam" id="PF00294">
    <property type="entry name" value="PfkB"/>
    <property type="match status" value="1"/>
</dbReference>
<dbReference type="PANTHER" id="PTHR43320">
    <property type="entry name" value="SUGAR KINASE"/>
    <property type="match status" value="1"/>
</dbReference>
<dbReference type="AlphaFoldDB" id="A0A495EA46"/>
<reference evidence="6 7" key="1">
    <citation type="submission" date="2018-10" db="EMBL/GenBank/DDBJ databases">
        <title>Genomic Encyclopedia of Type Strains, Phase IV (KMG-IV): sequencing the most valuable type-strain genomes for metagenomic binning, comparative biology and taxonomic classification.</title>
        <authorList>
            <person name="Goeker M."/>
        </authorList>
    </citation>
    <scope>NUCLEOTIDE SEQUENCE [LARGE SCALE GENOMIC DNA]</scope>
    <source>
        <strain evidence="6 7">DSM 25586</strain>
    </source>
</reference>
<evidence type="ECO:0000313" key="7">
    <source>
        <dbReference type="Proteomes" id="UP000276055"/>
    </source>
</evidence>
<dbReference type="RefSeq" id="WP_120955021.1">
    <property type="nucleotide sequence ID" value="NZ_RBIR01000009.1"/>
</dbReference>
<dbReference type="GO" id="GO:0016301">
    <property type="term" value="F:kinase activity"/>
    <property type="evidence" value="ECO:0007669"/>
    <property type="project" value="UniProtKB-KW"/>
</dbReference>
<comment type="similarity">
    <text evidence="1">Belongs to the carbohydrate kinase PfkB family.</text>
</comment>
<dbReference type="InterPro" id="IPR029056">
    <property type="entry name" value="Ribokinase-like"/>
</dbReference>
<dbReference type="PANTHER" id="PTHR43320:SF2">
    <property type="entry name" value="2-DEHYDRO-3-DEOXYGLUCONOKINASE_2-DEHYDRO-3-DEOXYGALACTONOKINASE"/>
    <property type="match status" value="1"/>
</dbReference>
<evidence type="ECO:0000256" key="4">
    <source>
        <dbReference type="SAM" id="MobiDB-lite"/>
    </source>
</evidence>
<dbReference type="SUPFAM" id="SSF53613">
    <property type="entry name" value="Ribokinase-like"/>
    <property type="match status" value="1"/>
</dbReference>
<keyword evidence="2" id="KW-0808">Transferase</keyword>
<dbReference type="EMBL" id="RBIR01000009">
    <property type="protein sequence ID" value="RKR13755.1"/>
    <property type="molecule type" value="Genomic_DNA"/>
</dbReference>
<dbReference type="InterPro" id="IPR052700">
    <property type="entry name" value="Carb_kinase_PfkB-like"/>
</dbReference>
<gene>
    <name evidence="6" type="ORF">C8D78_3416</name>
</gene>
<dbReference type="CDD" id="cd01166">
    <property type="entry name" value="KdgK"/>
    <property type="match status" value="1"/>
</dbReference>
<dbReference type="InterPro" id="IPR011611">
    <property type="entry name" value="PfkB_dom"/>
</dbReference>
<keyword evidence="3 6" id="KW-0418">Kinase</keyword>
<feature type="region of interest" description="Disordered" evidence="4">
    <location>
        <begin position="299"/>
        <end position="319"/>
    </location>
</feature>
<dbReference type="Gene3D" id="3.40.1190.20">
    <property type="match status" value="1"/>
</dbReference>
<dbReference type="Proteomes" id="UP000276055">
    <property type="component" value="Unassembled WGS sequence"/>
</dbReference>
<sequence length="319" mass="33914">MILDVLCVGETMAVVTPAKPQPLSEAEECLLGFGGAESNVAAHLAEFGYRAGWASRLGLDPFGERIQAGLAARGVDVRLVTRDSTAPTGVYFKDPDLGHGARTLYYRSGSAASAMAPEDAGTWSLEQTGWIHTSGINAALSDSCSALTEHLLDRAEPTGYKVSFDVNYRPALWSVDAAGPRLRELAGRATVVLVGLDEAETLWGCTTAEEVSILLPGPRYLVIKDSATEAVEFVRERTGEQSICRVPAHRVDVIEPVGAGDAFAAGYLAGLLRGDKPADRLALGHSFAAWTLGTRADYRPGHGTRPRTYGPGQHHADVS</sequence>
<organism evidence="6 7">
    <name type="scientific">Arthrobacter oryzae</name>
    <dbReference type="NCBI Taxonomy" id="409290"/>
    <lineage>
        <taxon>Bacteria</taxon>
        <taxon>Bacillati</taxon>
        <taxon>Actinomycetota</taxon>
        <taxon>Actinomycetes</taxon>
        <taxon>Micrococcales</taxon>
        <taxon>Micrococcaceae</taxon>
        <taxon>Arthrobacter</taxon>
    </lineage>
</organism>
<evidence type="ECO:0000256" key="1">
    <source>
        <dbReference type="ARBA" id="ARBA00010688"/>
    </source>
</evidence>
<evidence type="ECO:0000256" key="3">
    <source>
        <dbReference type="ARBA" id="ARBA00022777"/>
    </source>
</evidence>
<dbReference type="OrthoDB" id="9808601at2"/>
<evidence type="ECO:0000256" key="2">
    <source>
        <dbReference type="ARBA" id="ARBA00022679"/>
    </source>
</evidence>
<evidence type="ECO:0000313" key="6">
    <source>
        <dbReference type="EMBL" id="RKR13755.1"/>
    </source>
</evidence>
<proteinExistence type="inferred from homology"/>
<feature type="domain" description="Carbohydrate kinase PfkB" evidence="5">
    <location>
        <begin position="4"/>
        <end position="295"/>
    </location>
</feature>
<evidence type="ECO:0000259" key="5">
    <source>
        <dbReference type="Pfam" id="PF00294"/>
    </source>
</evidence>
<name>A0A495EA46_9MICC</name>
<accession>A0A495EA46</accession>